<reference evidence="1 2" key="1">
    <citation type="journal article" date="2016" name="Nat. Commun.">
        <title>Thousands of microbial genomes shed light on interconnected biogeochemical processes in an aquifer system.</title>
        <authorList>
            <person name="Anantharaman K."/>
            <person name="Brown C.T."/>
            <person name="Hug L.A."/>
            <person name="Sharon I."/>
            <person name="Castelle C.J."/>
            <person name="Probst A.J."/>
            <person name="Thomas B.C."/>
            <person name="Singh A."/>
            <person name="Wilkins M.J."/>
            <person name="Karaoz U."/>
            <person name="Brodie E.L."/>
            <person name="Williams K.H."/>
            <person name="Hubbard S.S."/>
            <person name="Banfield J.F."/>
        </authorList>
    </citation>
    <scope>NUCLEOTIDE SEQUENCE [LARGE SCALE GENOMIC DNA]</scope>
</reference>
<proteinExistence type="predicted"/>
<evidence type="ECO:0008006" key="3">
    <source>
        <dbReference type="Google" id="ProtNLM"/>
    </source>
</evidence>
<dbReference type="SUPFAM" id="SSF48208">
    <property type="entry name" value="Six-hairpin glycosidases"/>
    <property type="match status" value="1"/>
</dbReference>
<dbReference type="EMBL" id="METM01000020">
    <property type="protein sequence ID" value="OGB89810.1"/>
    <property type="molecule type" value="Genomic_DNA"/>
</dbReference>
<evidence type="ECO:0000313" key="1">
    <source>
        <dbReference type="EMBL" id="OGB89810.1"/>
    </source>
</evidence>
<dbReference type="GO" id="GO:0005975">
    <property type="term" value="P:carbohydrate metabolic process"/>
    <property type="evidence" value="ECO:0007669"/>
    <property type="project" value="InterPro"/>
</dbReference>
<dbReference type="InterPro" id="IPR012341">
    <property type="entry name" value="6hp_glycosidase-like_sf"/>
</dbReference>
<sequence length="1032" mass="117397">MAKPKYYISKDNEFVIENYNSAPTFSSFFPGIAGPFGCPMWVFYANRGQCITSAGVRDKNGAILEFQPANKAFRGVSLDGFRTFIKIDGSFYEPFSERSDYQREMRITPDRLKLIEENKKLKLRVEVEYFTVPNESFPALARTLKIINLSAKKRKVEVIDGLPIIIPFGFEDSLLKRISQTIEAWCSVENLENQAPFYKLKVIPSDAAETKYLKAGNFFLSPASRIIVDPRVVFGESSSLELPHNFIENRNFKVPASQLTEGITPSAFACKKAALEARGELEICSLFGHAENVELLNRIKAAVSGQKYFEKKSSENSELISSICAQMKSQSASKALDLYAEQTFLDNVMRGGFPVRLGGKIAYLYYRKHGDMERDYNDFKLMPTYYSLGSGNYRDINQNRRNDIFFNPSVGEDNILRFFNLIQLDGFNPLVVLGTQYYLNSRSAAEFLLNEHIKDPDEKLAKSLTEPFILGELLKKIETGGYRYRTAREEFARELVETAEVEEGASHGEGFWTDHFTYNTDLLESFECLFPEKIEKLLFSEKKFTFYDNDHVVVKRDDKYRLSNGSVRQYGSVRVDVEKSGLLNMRESRQNIVRSGSGQGEIFYTTLIVKLLCLAANKAASFDAEGIGLEMEADKPDWYDALNGLPGLCGSSLSETFELKRLCGYALKHLTAIVKIDLPAELAEFIEKLNGQLEMKDDFQAWDETYKSKETYREKTKLGLSGEMAKVDGKYAADFLARVIARCDRGIQKAAKKYGPYPTYFINEAVEHEPINGHSVRIKKFRQTPLPLFLEGFVHALKVEKDKAIYQQVKNSPLYDKALKMYKVNAPLKSAPVEIGRARIFTPGWLENESVWLHMEYKYLLELLKTGMHREFFAEFKSVLVPFMDPKKYKRSILENSSFIVSSAHHNKANHGRGFVARLSGASAEFIDIWLIMTTGKKIFYLDEKGKLCFKLAPVLPAWLFKGGKFSFNLLGTIGTSYLNSRKNDSFGAAPVSYKLTLEDGKEVEINQSFISEPYSKMIRERKIRSILVKLS</sequence>
<evidence type="ECO:0000313" key="2">
    <source>
        <dbReference type="Proteomes" id="UP000178724"/>
    </source>
</evidence>
<accession>A0A1F4Q1Q3</accession>
<dbReference type="Gene3D" id="1.50.10.10">
    <property type="match status" value="1"/>
</dbReference>
<protein>
    <recommendedName>
        <fullName evidence="3">Cellobiose phosphorylase</fullName>
    </recommendedName>
</protein>
<name>A0A1F4Q1Q3_UNCSA</name>
<dbReference type="InterPro" id="IPR008928">
    <property type="entry name" value="6-hairpin_glycosidase_sf"/>
</dbReference>
<comment type="caution">
    <text evidence="1">The sequence shown here is derived from an EMBL/GenBank/DDBJ whole genome shotgun (WGS) entry which is preliminary data.</text>
</comment>
<dbReference type="Proteomes" id="UP000178724">
    <property type="component" value="Unassembled WGS sequence"/>
</dbReference>
<organism evidence="1 2">
    <name type="scientific">candidate division WOR-1 bacterium RIFCSPHIGHO2_01_FULL_53_15</name>
    <dbReference type="NCBI Taxonomy" id="1802564"/>
    <lineage>
        <taxon>Bacteria</taxon>
        <taxon>Bacillati</taxon>
        <taxon>Saganbacteria</taxon>
    </lineage>
</organism>
<dbReference type="AlphaFoldDB" id="A0A1F4Q1Q3"/>
<gene>
    <name evidence="1" type="ORF">A2625_05090</name>
</gene>